<keyword evidence="5 9" id="KW-0946">Virion</keyword>
<protein>
    <recommendedName>
        <fullName evidence="9">Pre-histone-like nucleoprotein</fullName>
    </recommendedName>
    <alternativeName>
        <fullName evidence="9">Pre-core protein VII</fullName>
        <shortName evidence="9">pVII</shortName>
    </alternativeName>
    <component>
        <recommendedName>
            <fullName evidence="9">Histone-like nucleoprotein</fullName>
            <shortName evidence="9">NP</shortName>
        </recommendedName>
        <alternativeName>
            <fullName evidence="9">Core protein VII</fullName>
        </alternativeName>
    </component>
</protein>
<evidence type="ECO:0000256" key="8">
    <source>
        <dbReference type="ARBA" id="ARBA00023296"/>
    </source>
</evidence>
<dbReference type="Proteomes" id="UP000664909">
    <property type="component" value="Segment"/>
</dbReference>
<evidence type="ECO:0000256" key="2">
    <source>
        <dbReference type="ARBA" id="ARBA00022524"/>
    </source>
</evidence>
<feature type="site" description="Cleavage; by viral protease" evidence="9">
    <location>
        <begin position="23"/>
        <end position="24"/>
    </location>
</feature>
<evidence type="ECO:0000256" key="5">
    <source>
        <dbReference type="ARBA" id="ARBA00022844"/>
    </source>
</evidence>
<dbReference type="HAMAP" id="MF_04056">
    <property type="entry name" value="ADV_PVII"/>
    <property type="match status" value="1"/>
</dbReference>
<keyword evidence="9" id="KW-0945">Host-virus interaction</keyword>
<dbReference type="InterPro" id="IPR004912">
    <property type="entry name" value="Adeno_VII"/>
</dbReference>
<sequence length="183" mass="20710">MAILVSPSNNTGWGLGCKSMYGGARRLTEHHPVLVRRHFRASWGSKRGRTTVPTVPITDDPVADVVNAIAEGTTRRRRRAERRRRRRQATSAMRAARALVRSARRRLARRGRVRRTRNPVADVVRAVEEATRANPPRRSARIRARTVATVNPLGPRNIYWVRDQSGKRIPVTSRPSRALGYLV</sequence>
<evidence type="ECO:0000256" key="1">
    <source>
        <dbReference type="ARBA" id="ARBA00005746"/>
    </source>
</evidence>
<feature type="initiator methionine" description="Removed" evidence="9">
    <location>
        <position position="1"/>
    </location>
</feature>
<dbReference type="GO" id="GO:0043657">
    <property type="term" value="C:host cell"/>
    <property type="evidence" value="ECO:0007669"/>
    <property type="project" value="GOC"/>
</dbReference>
<feature type="chain" id="PRO_5041029912" description="Pre-histone-like nucleoprotein" evidence="9">
    <location>
        <begin position="2"/>
        <end position="183"/>
    </location>
</feature>
<dbReference type="GO" id="GO:0044196">
    <property type="term" value="C:host cell nucleolus"/>
    <property type="evidence" value="ECO:0007669"/>
    <property type="project" value="UniProtKB-SubCell"/>
</dbReference>
<organismHost>
    <name type="scientific">Bos taurus</name>
    <name type="common">Bovine</name>
    <dbReference type="NCBI Taxonomy" id="9913"/>
</organismHost>
<evidence type="ECO:0000256" key="7">
    <source>
        <dbReference type="ARBA" id="ARBA00023125"/>
    </source>
</evidence>
<name>A0A9W4C308_ADEB2</name>
<evidence type="ECO:0000313" key="10">
    <source>
        <dbReference type="EMBL" id="BCT90771.1"/>
    </source>
</evidence>
<dbReference type="GO" id="GO:0075732">
    <property type="term" value="P:viral penetration into host nucleus"/>
    <property type="evidence" value="ECO:0007669"/>
    <property type="project" value="UniProtKB-UniRule"/>
</dbReference>
<comment type="function">
    <text evidence="9">Plays a role in the inhibition of host immune response within the nucleus. Interacts with cellular nucleosomes and immobilizes the host immune danger signal HMGB1 on chromatin. In turn, prevents HMGB1 release out of the cell and thus decreases inflammation. Plays also a role in the wrapping and condensation of the viral DNA. May also promote viral genome import into the nucleus.</text>
</comment>
<organism evidence="10">
    <name type="scientific">Bovine adenovirus 2</name>
    <name type="common">BAdV-2</name>
    <name type="synonym">Mastadenovirus bos2</name>
    <dbReference type="NCBI Taxonomy" id="114429"/>
    <lineage>
        <taxon>Viruses</taxon>
        <taxon>Varidnaviria</taxon>
        <taxon>Bamfordvirae</taxon>
        <taxon>Preplasmiviricota</taxon>
        <taxon>Polisuviricotina</taxon>
        <taxon>Pharingeaviricetes</taxon>
        <taxon>Rowavirales</taxon>
        <taxon>Adenoviridae</taxon>
        <taxon>Mastadenovirus</taxon>
        <taxon>Mastadenovirus bovidae</taxon>
        <taxon>Ovine mastadenovirus A</taxon>
    </lineage>
</organism>
<comment type="PTM">
    <text evidence="9">Cleaved near the N-terminus by the viral protease during virion maturation to form the mature protein.</text>
</comment>
<feature type="chain" id="PRO_5041029911" description="Histone-like nucleoprotein" evidence="9">
    <location>
        <begin position="24"/>
        <end position="183"/>
    </location>
</feature>
<comment type="caution">
    <text evidence="9">Lacks conserved residue(s) required for the propagation of feature annotation.</text>
</comment>
<dbReference type="Pfam" id="PF03228">
    <property type="entry name" value="Adeno_VII"/>
    <property type="match status" value="1"/>
</dbReference>
<keyword evidence="4 9" id="KW-1048">Host nucleus</keyword>
<keyword evidence="3 9" id="KW-0597">Phosphoprotein</keyword>
<evidence type="ECO:0000256" key="6">
    <source>
        <dbReference type="ARBA" id="ARBA00022921"/>
    </source>
</evidence>
<dbReference type="GO" id="GO:0003677">
    <property type="term" value="F:DNA binding"/>
    <property type="evidence" value="ECO:0007669"/>
    <property type="project" value="UniProtKB-UniRule"/>
</dbReference>
<comment type="similarity">
    <text evidence="1 9">Belongs to the adenoviridae histone-like nucleoprotein family.</text>
</comment>
<evidence type="ECO:0000256" key="4">
    <source>
        <dbReference type="ARBA" id="ARBA00022562"/>
    </source>
</evidence>
<reference evidence="10" key="1">
    <citation type="submission" date="2021-03" db="EMBL/GenBank/DDBJ databases">
        <title>First isolation, molecular characterization, and serological survey of bovine adenovirus type 2 in Japan.</title>
        <authorList>
            <person name="Kumagai A."/>
            <person name="Hatama S."/>
        </authorList>
    </citation>
    <scope>NUCLEOTIDE SEQUENCE</scope>
    <source>
        <strain evidence="10">KY19-1</strain>
    </source>
</reference>
<evidence type="ECO:0000256" key="3">
    <source>
        <dbReference type="ARBA" id="ARBA00022553"/>
    </source>
</evidence>
<comment type="subcellular location">
    <molecule>Histone-like nucleoprotein</molecule>
    <subcellularLocation>
        <location evidence="9">Virion</location>
    </subcellularLocation>
    <text evidence="9">Located inside the capsid in association with the viral DNA (core). Present in about 1070 copies per virion.</text>
</comment>
<keyword evidence="8 9" id="KW-1160">Virus entry into host cell</keyword>
<evidence type="ECO:0000256" key="9">
    <source>
        <dbReference type="HAMAP-Rule" id="MF_04056"/>
    </source>
</evidence>
<proteinExistence type="evidence at transcript level"/>
<comment type="subcellular location">
    <molecule>Pre-histone-like nucleoprotein</molecule>
    <subcellularLocation>
        <location evidence="9">Host nucleus</location>
        <location evidence="9">Host nucleolus</location>
    </subcellularLocation>
</comment>
<dbReference type="GO" id="GO:0046718">
    <property type="term" value="P:symbiont entry into host cell"/>
    <property type="evidence" value="ECO:0007669"/>
    <property type="project" value="UniProtKB-UniRule"/>
</dbReference>
<gene>
    <name evidence="9" type="primary">L2</name>
</gene>
<keyword evidence="7 9" id="KW-0238">DNA-binding</keyword>
<comment type="induction">
    <text evidence="9">Expressed in the late phase of the viral replicative cycle.</text>
</comment>
<keyword evidence="6 9" id="KW-0426">Late protein</keyword>
<dbReference type="EMBL" id="LC621239">
    <property type="protein sequence ID" value="BCT90771.1"/>
    <property type="molecule type" value="Genomic_DNA"/>
</dbReference>
<comment type="miscellaneous">
    <text evidence="9">All late proteins expressed from the major late promoter are produced by alternative splicing and alternative polyadenylation of the same gene giving rise to non-overlapping ORFs. A leader sequence is present in the N-terminus of all these mRNAs and is recognized by the viral shutoff protein to provide expression although conventional translation via ribosome scanning from the cap has been shut off in the host cell.</text>
</comment>
<accession>A0A9W4C308</accession>
<dbReference type="GO" id="GO:0019028">
    <property type="term" value="C:viral capsid"/>
    <property type="evidence" value="ECO:0007669"/>
    <property type="project" value="InterPro"/>
</dbReference>
<keyword evidence="2 9" id="KW-1163">Viral penetration into host nucleus</keyword>
<comment type="subunit">
    <text evidence="9">Interacts with the core-capsid bridging protein; this interaction bridges the virus core to the capsid. Interacts with host NPM1; this interaction might play a role in placing the pre-histone-like nucleoprotein on the viral DNA or regulating viral gene expression. Interacts with host HMGB1; this interaction inhibits host immune response.</text>
</comment>